<dbReference type="PANTHER" id="PTHR44688:SF16">
    <property type="entry name" value="DNA-BINDING TRANSCRIPTIONAL ACTIVATOR DEVR_DOSR"/>
    <property type="match status" value="1"/>
</dbReference>
<dbReference type="GO" id="GO:0000160">
    <property type="term" value="P:phosphorelay signal transduction system"/>
    <property type="evidence" value="ECO:0007669"/>
    <property type="project" value="InterPro"/>
</dbReference>
<evidence type="ECO:0000313" key="8">
    <source>
        <dbReference type="EMBL" id="URF03527.1"/>
    </source>
</evidence>
<dbReference type="EMBL" id="VCIZ01000006">
    <property type="protein sequence ID" value="TSP12290.1"/>
    <property type="molecule type" value="Genomic_DNA"/>
</dbReference>
<feature type="domain" description="HTH luxR-type" evidence="5">
    <location>
        <begin position="135"/>
        <end position="200"/>
    </location>
</feature>
<organism evidence="8 10">
    <name type="scientific">Cupriavidus campinensis</name>
    <dbReference type="NCBI Taxonomy" id="151783"/>
    <lineage>
        <taxon>Bacteria</taxon>
        <taxon>Pseudomonadati</taxon>
        <taxon>Pseudomonadota</taxon>
        <taxon>Betaproteobacteria</taxon>
        <taxon>Burkholderiales</taxon>
        <taxon>Burkholderiaceae</taxon>
        <taxon>Cupriavidus</taxon>
    </lineage>
</organism>
<evidence type="ECO:0000313" key="9">
    <source>
        <dbReference type="Proteomes" id="UP000318943"/>
    </source>
</evidence>
<dbReference type="AlphaFoldDB" id="A0AAE9HWL3"/>
<dbReference type="SUPFAM" id="SSF52172">
    <property type="entry name" value="CheY-like"/>
    <property type="match status" value="1"/>
</dbReference>
<evidence type="ECO:0000256" key="2">
    <source>
        <dbReference type="ARBA" id="ARBA00023125"/>
    </source>
</evidence>
<dbReference type="CDD" id="cd06170">
    <property type="entry name" value="LuxR_C_like"/>
    <property type="match status" value="1"/>
</dbReference>
<dbReference type="KEGG" id="ccam:M5D45_13500"/>
<gene>
    <name evidence="7" type="ORF">FGG12_11870</name>
    <name evidence="8" type="ORF">M5D45_13500</name>
</gene>
<dbReference type="Gene3D" id="3.40.50.2300">
    <property type="match status" value="1"/>
</dbReference>
<dbReference type="Pfam" id="PF00072">
    <property type="entry name" value="Response_reg"/>
    <property type="match status" value="1"/>
</dbReference>
<dbReference type="EMBL" id="CP097330">
    <property type="protein sequence ID" value="URF03527.1"/>
    <property type="molecule type" value="Genomic_DNA"/>
</dbReference>
<proteinExistence type="predicted"/>
<dbReference type="InterPro" id="IPR016032">
    <property type="entry name" value="Sig_transdc_resp-reg_C-effctor"/>
</dbReference>
<evidence type="ECO:0000256" key="4">
    <source>
        <dbReference type="PROSITE-ProRule" id="PRU00169"/>
    </source>
</evidence>
<dbReference type="GO" id="GO:0006355">
    <property type="term" value="P:regulation of DNA-templated transcription"/>
    <property type="evidence" value="ECO:0007669"/>
    <property type="project" value="InterPro"/>
</dbReference>
<dbReference type="Pfam" id="PF00196">
    <property type="entry name" value="GerE"/>
    <property type="match status" value="1"/>
</dbReference>
<name>A0AAE9HWL3_9BURK</name>
<dbReference type="PROSITE" id="PS50043">
    <property type="entry name" value="HTH_LUXR_2"/>
    <property type="match status" value="1"/>
</dbReference>
<evidence type="ECO:0000256" key="1">
    <source>
        <dbReference type="ARBA" id="ARBA00023015"/>
    </source>
</evidence>
<dbReference type="GO" id="GO:0003677">
    <property type="term" value="F:DNA binding"/>
    <property type="evidence" value="ECO:0007669"/>
    <property type="project" value="UniProtKB-KW"/>
</dbReference>
<keyword evidence="4" id="KW-0597">Phosphoprotein</keyword>
<dbReference type="InterPro" id="IPR000792">
    <property type="entry name" value="Tscrpt_reg_LuxR_C"/>
</dbReference>
<dbReference type="RefSeq" id="WP_144197875.1">
    <property type="nucleotide sequence ID" value="NZ_CAJPVH010000062.1"/>
</dbReference>
<dbReference type="Gene3D" id="1.10.10.10">
    <property type="entry name" value="Winged helix-like DNA-binding domain superfamily/Winged helix DNA-binding domain"/>
    <property type="match status" value="1"/>
</dbReference>
<reference evidence="8" key="2">
    <citation type="journal article" date="2022" name="Microbiol. Resour. Announc.">
        <title>Genome Sequence of Cupriavidus campinensis Strain G5, a Member of a Bacterial Consortium Capable of Polyethylene Degradation.</title>
        <authorList>
            <person name="Schneider B."/>
            <person name="Pfeiffer F."/>
            <person name="Dyall-Smith M."/>
            <person name="Kunte H.J."/>
        </authorList>
    </citation>
    <scope>NUCLEOTIDE SEQUENCE</scope>
    <source>
        <strain evidence="8">G5</strain>
    </source>
</reference>
<feature type="domain" description="Response regulatory" evidence="6">
    <location>
        <begin position="7"/>
        <end position="119"/>
    </location>
</feature>
<dbReference type="SUPFAM" id="SSF46894">
    <property type="entry name" value="C-terminal effector domain of the bipartite response regulators"/>
    <property type="match status" value="1"/>
</dbReference>
<dbReference type="InterPro" id="IPR011006">
    <property type="entry name" value="CheY-like_superfamily"/>
</dbReference>
<evidence type="ECO:0000259" key="6">
    <source>
        <dbReference type="PROSITE" id="PS50110"/>
    </source>
</evidence>
<keyword evidence="2" id="KW-0238">DNA-binding</keyword>
<reference evidence="7 9" key="1">
    <citation type="submission" date="2019-05" db="EMBL/GenBank/DDBJ databases">
        <title>Whole genome sequence analysis of Cupriavidus campinensis S14E4C strain.</title>
        <authorList>
            <person name="Abbaszade G."/>
            <person name="Szabo A."/>
            <person name="Toumi M."/>
            <person name="Toth E."/>
        </authorList>
    </citation>
    <scope>NUCLEOTIDE SEQUENCE [LARGE SCALE GENOMIC DNA]</scope>
    <source>
        <strain evidence="7 9">S14E4C</strain>
    </source>
</reference>
<dbReference type="PRINTS" id="PR00038">
    <property type="entry name" value="HTHLUXR"/>
</dbReference>
<dbReference type="InterPro" id="IPR036388">
    <property type="entry name" value="WH-like_DNA-bd_sf"/>
</dbReference>
<evidence type="ECO:0000313" key="7">
    <source>
        <dbReference type="EMBL" id="TSP12290.1"/>
    </source>
</evidence>
<sequence length="219" mass="23540">MSEHVPTVYIVDDDPGVVRALVRLVKAHGYQAVGFGDAWAFLDARAADPGPACVMLDLQMPGMDGIALQRRLDGELPVIFVTGHADVPSTILAMLAGATDFLLKPVQEDALLASLERACRCAVARHLEHEEMAGLRERLERLTPREREVMAWVVTGRLNKQVASELGTVEKTIKAHRASVMRKLEVGSLAELVRMADKLGLPAVAAARTPHRAGAGAGA</sequence>
<accession>A0AAE9HWL3</accession>
<evidence type="ECO:0000256" key="3">
    <source>
        <dbReference type="ARBA" id="ARBA00023163"/>
    </source>
</evidence>
<keyword evidence="1" id="KW-0805">Transcription regulation</keyword>
<dbReference type="Proteomes" id="UP001056132">
    <property type="component" value="Chromosome 1"/>
</dbReference>
<evidence type="ECO:0000313" key="10">
    <source>
        <dbReference type="Proteomes" id="UP001056132"/>
    </source>
</evidence>
<protein>
    <submittedName>
        <fullName evidence="7 8">Response regulator</fullName>
    </submittedName>
</protein>
<evidence type="ECO:0000259" key="5">
    <source>
        <dbReference type="PROSITE" id="PS50043"/>
    </source>
</evidence>
<keyword evidence="9" id="KW-1185">Reference proteome</keyword>
<dbReference type="PANTHER" id="PTHR44688">
    <property type="entry name" value="DNA-BINDING TRANSCRIPTIONAL ACTIVATOR DEVR_DOSR"/>
    <property type="match status" value="1"/>
</dbReference>
<dbReference type="PROSITE" id="PS50110">
    <property type="entry name" value="RESPONSE_REGULATORY"/>
    <property type="match status" value="1"/>
</dbReference>
<dbReference type="InterPro" id="IPR001789">
    <property type="entry name" value="Sig_transdc_resp-reg_receiver"/>
</dbReference>
<keyword evidence="3" id="KW-0804">Transcription</keyword>
<dbReference type="Proteomes" id="UP000318943">
    <property type="component" value="Unassembled WGS sequence"/>
</dbReference>
<dbReference type="SMART" id="SM00421">
    <property type="entry name" value="HTH_LUXR"/>
    <property type="match status" value="1"/>
</dbReference>
<feature type="modified residue" description="4-aspartylphosphate" evidence="4">
    <location>
        <position position="57"/>
    </location>
</feature>
<reference evidence="8" key="3">
    <citation type="submission" date="2022-05" db="EMBL/GenBank/DDBJ databases">
        <authorList>
            <person name="Kunte H.-J."/>
        </authorList>
    </citation>
    <scope>NUCLEOTIDE SEQUENCE</scope>
    <source>
        <strain evidence="8">G5</strain>
    </source>
</reference>
<dbReference type="SMART" id="SM00448">
    <property type="entry name" value="REC"/>
    <property type="match status" value="1"/>
</dbReference>